<reference evidence="13 14" key="1">
    <citation type="submission" date="2017-04" db="EMBL/GenBank/DDBJ databases">
        <title>Whole genome sequence of Bdellovibrio bacteriovorus strain SSB218315.</title>
        <authorList>
            <person name="Oyedara O."/>
            <person name="Rodriguez-Perez M.A."/>
        </authorList>
    </citation>
    <scope>NUCLEOTIDE SEQUENCE [LARGE SCALE GENOMIC DNA]</scope>
    <source>
        <strain evidence="13 14">SSB218315</strain>
    </source>
</reference>
<evidence type="ECO:0000256" key="5">
    <source>
        <dbReference type="ARBA" id="ARBA00022793"/>
    </source>
</evidence>
<keyword evidence="9" id="KW-0456">Lyase</keyword>
<evidence type="ECO:0000256" key="2">
    <source>
        <dbReference type="ARBA" id="ARBA00005189"/>
    </source>
</evidence>
<evidence type="ECO:0000256" key="1">
    <source>
        <dbReference type="ARBA" id="ARBA00001928"/>
    </source>
</evidence>
<keyword evidence="8" id="KW-0594">Phospholipid biosynthesis</keyword>
<sequence length="289" mass="32646">MTKGSIADIKISMSAITRILPKRRLSRWVGHFMHWKGPSLWARLSIRGFAWLYNIDLAEAEKSYDQYPSIGEFFVRRLKAGIRPVGTGWAVHPADSKITQAAAIDNGTLIQAKGLTYKLKDFTQDPDCDKKWAGGFFMTYYLCPTDYHRVHSPVEGNITDVRYMPGELWPVNEWSTTNVPDLFSVNERVLVEIETDLGPVGVVFVGATNVGHIVLSFDEKIRGNQKGPHIFEHKHYSPEIPVHKGSELGMFRMGSTVVMLYPPSFRQKFEGHMNLGPSVRVNADLIKNP</sequence>
<evidence type="ECO:0000256" key="7">
    <source>
        <dbReference type="ARBA" id="ARBA00023145"/>
    </source>
</evidence>
<evidence type="ECO:0000256" key="10">
    <source>
        <dbReference type="ARBA" id="ARBA00023264"/>
    </source>
</evidence>
<name>A0A1Z3N8P4_BDEBC</name>
<evidence type="ECO:0000256" key="4">
    <source>
        <dbReference type="ARBA" id="ARBA00022516"/>
    </source>
</evidence>
<gene>
    <name evidence="13" type="ORF">B9G79_09780</name>
</gene>
<dbReference type="OrthoDB" id="5289917at2"/>
<dbReference type="PANTHER" id="PTHR10067:SF6">
    <property type="entry name" value="PHOSPHATIDYLSERINE DECARBOXYLASE PROENZYME, MITOCHONDRIAL"/>
    <property type="match status" value="1"/>
</dbReference>
<keyword evidence="7" id="KW-0865">Zymogen</keyword>
<keyword evidence="4" id="KW-0444">Lipid biosynthesis</keyword>
<comment type="cofactor">
    <cofactor evidence="1">
        <name>pyruvate</name>
        <dbReference type="ChEBI" id="CHEBI:15361"/>
    </cofactor>
</comment>
<keyword evidence="10" id="KW-1208">Phospholipid metabolism</keyword>
<comment type="pathway">
    <text evidence="2">Lipid metabolism.</text>
</comment>
<dbReference type="InterPro" id="IPR033177">
    <property type="entry name" value="PSD-B"/>
</dbReference>
<organism evidence="13 14">
    <name type="scientific">Bdellovibrio bacteriovorus</name>
    <dbReference type="NCBI Taxonomy" id="959"/>
    <lineage>
        <taxon>Bacteria</taxon>
        <taxon>Pseudomonadati</taxon>
        <taxon>Bdellovibrionota</taxon>
        <taxon>Bdellovibrionia</taxon>
        <taxon>Bdellovibrionales</taxon>
        <taxon>Pseudobdellovibrionaceae</taxon>
        <taxon>Bdellovibrio</taxon>
    </lineage>
</organism>
<evidence type="ECO:0000256" key="3">
    <source>
        <dbReference type="ARBA" id="ARBA00012243"/>
    </source>
</evidence>
<dbReference type="PANTHER" id="PTHR10067">
    <property type="entry name" value="PHOSPHATIDYLSERINE DECARBOXYLASE"/>
    <property type="match status" value="1"/>
</dbReference>
<keyword evidence="5" id="KW-0210">Decarboxylase</keyword>
<dbReference type="Proteomes" id="UP000197003">
    <property type="component" value="Chromosome"/>
</dbReference>
<evidence type="ECO:0000313" key="13">
    <source>
        <dbReference type="EMBL" id="ASD63840.1"/>
    </source>
</evidence>
<dbReference type="InterPro" id="IPR003817">
    <property type="entry name" value="PS_Dcarbxylase"/>
</dbReference>
<keyword evidence="11" id="KW-0670">Pyruvate</keyword>
<dbReference type="GO" id="GO:0006646">
    <property type="term" value="P:phosphatidylethanolamine biosynthetic process"/>
    <property type="evidence" value="ECO:0007669"/>
    <property type="project" value="UniProtKB-UniPathway"/>
</dbReference>
<dbReference type="EMBL" id="CP020946">
    <property type="protein sequence ID" value="ASD63840.1"/>
    <property type="molecule type" value="Genomic_DNA"/>
</dbReference>
<proteinExistence type="predicted"/>
<evidence type="ECO:0000256" key="6">
    <source>
        <dbReference type="ARBA" id="ARBA00023098"/>
    </source>
</evidence>
<evidence type="ECO:0000256" key="11">
    <source>
        <dbReference type="ARBA" id="ARBA00023317"/>
    </source>
</evidence>
<evidence type="ECO:0000256" key="12">
    <source>
        <dbReference type="ARBA" id="ARBA00024326"/>
    </source>
</evidence>
<protein>
    <recommendedName>
        <fullName evidence="3">phosphatidylserine decarboxylase</fullName>
        <ecNumber evidence="3">4.1.1.65</ecNumber>
    </recommendedName>
</protein>
<dbReference type="GO" id="GO:0004609">
    <property type="term" value="F:phosphatidylserine decarboxylase activity"/>
    <property type="evidence" value="ECO:0007669"/>
    <property type="project" value="UniProtKB-EC"/>
</dbReference>
<dbReference type="EC" id="4.1.1.65" evidence="3"/>
<keyword evidence="6" id="KW-0443">Lipid metabolism</keyword>
<dbReference type="NCBIfam" id="TIGR00163">
    <property type="entry name" value="PS_decarb"/>
    <property type="match status" value="1"/>
</dbReference>
<dbReference type="Pfam" id="PF02666">
    <property type="entry name" value="PS_Dcarbxylase"/>
    <property type="match status" value="1"/>
</dbReference>
<dbReference type="UniPathway" id="UPA00558"/>
<accession>A0A1Z3N8P4</accession>
<evidence type="ECO:0000256" key="8">
    <source>
        <dbReference type="ARBA" id="ARBA00023209"/>
    </source>
</evidence>
<evidence type="ECO:0000256" key="9">
    <source>
        <dbReference type="ARBA" id="ARBA00023239"/>
    </source>
</evidence>
<comment type="pathway">
    <text evidence="12">Phospholipid metabolism; phosphatidylethanolamine biosynthesis.</text>
</comment>
<dbReference type="AlphaFoldDB" id="A0A1Z3N8P4"/>
<evidence type="ECO:0000313" key="14">
    <source>
        <dbReference type="Proteomes" id="UP000197003"/>
    </source>
</evidence>